<evidence type="ECO:0000256" key="2">
    <source>
        <dbReference type="SAM" id="Phobius"/>
    </source>
</evidence>
<sequence length="203" mass="22793">MVPTPQRLCVQRWLDDKEHDHQQGYQPMPLNAPPTALTSKQNKPAPTIPPQQPSQQSTPGASVTPLNPWQLRLSRGRPNITQTRGKRRETASGGQLFADQLILSSSPFFSVVFLPFLLVRATCVRFAFQRHPRDPGNLHVRLLSIPQVLLFDFFYFLSHPAFAVSLVNFGLLSALLSSSHFSHWYSITTKESTIGVLRIGKNP</sequence>
<name>A0A9P6L4T0_9AGAM</name>
<keyword evidence="4" id="KW-1185">Reference proteome</keyword>
<keyword evidence="2" id="KW-0472">Membrane</keyword>
<dbReference type="AlphaFoldDB" id="A0A9P6L4T0"/>
<evidence type="ECO:0000256" key="1">
    <source>
        <dbReference type="SAM" id="MobiDB-lite"/>
    </source>
</evidence>
<comment type="caution">
    <text evidence="3">The sequence shown here is derived from an EMBL/GenBank/DDBJ whole genome shotgun (WGS) entry which is preliminary data.</text>
</comment>
<organism evidence="3 4">
    <name type="scientific">Thelephora terrestris</name>
    <dbReference type="NCBI Taxonomy" id="56493"/>
    <lineage>
        <taxon>Eukaryota</taxon>
        <taxon>Fungi</taxon>
        <taxon>Dikarya</taxon>
        <taxon>Basidiomycota</taxon>
        <taxon>Agaricomycotina</taxon>
        <taxon>Agaricomycetes</taxon>
        <taxon>Thelephorales</taxon>
        <taxon>Thelephoraceae</taxon>
        <taxon>Thelephora</taxon>
    </lineage>
</organism>
<feature type="transmembrane region" description="Helical" evidence="2">
    <location>
        <begin position="108"/>
        <end position="128"/>
    </location>
</feature>
<keyword evidence="2" id="KW-0812">Transmembrane</keyword>
<accession>A0A9P6L4T0</accession>
<feature type="transmembrane region" description="Helical" evidence="2">
    <location>
        <begin position="149"/>
        <end position="176"/>
    </location>
</feature>
<dbReference type="Proteomes" id="UP000736335">
    <property type="component" value="Unassembled WGS sequence"/>
</dbReference>
<proteinExistence type="predicted"/>
<evidence type="ECO:0000313" key="4">
    <source>
        <dbReference type="Proteomes" id="UP000736335"/>
    </source>
</evidence>
<reference evidence="3" key="1">
    <citation type="journal article" date="2020" name="Nat. Commun.">
        <title>Large-scale genome sequencing of mycorrhizal fungi provides insights into the early evolution of symbiotic traits.</title>
        <authorList>
            <person name="Miyauchi S."/>
            <person name="Kiss E."/>
            <person name="Kuo A."/>
            <person name="Drula E."/>
            <person name="Kohler A."/>
            <person name="Sanchez-Garcia M."/>
            <person name="Morin E."/>
            <person name="Andreopoulos B."/>
            <person name="Barry K.W."/>
            <person name="Bonito G."/>
            <person name="Buee M."/>
            <person name="Carver A."/>
            <person name="Chen C."/>
            <person name="Cichocki N."/>
            <person name="Clum A."/>
            <person name="Culley D."/>
            <person name="Crous P.W."/>
            <person name="Fauchery L."/>
            <person name="Girlanda M."/>
            <person name="Hayes R.D."/>
            <person name="Keri Z."/>
            <person name="LaButti K."/>
            <person name="Lipzen A."/>
            <person name="Lombard V."/>
            <person name="Magnuson J."/>
            <person name="Maillard F."/>
            <person name="Murat C."/>
            <person name="Nolan M."/>
            <person name="Ohm R.A."/>
            <person name="Pangilinan J."/>
            <person name="Pereira M.F."/>
            <person name="Perotto S."/>
            <person name="Peter M."/>
            <person name="Pfister S."/>
            <person name="Riley R."/>
            <person name="Sitrit Y."/>
            <person name="Stielow J.B."/>
            <person name="Szollosi G."/>
            <person name="Zifcakova L."/>
            <person name="Stursova M."/>
            <person name="Spatafora J.W."/>
            <person name="Tedersoo L."/>
            <person name="Vaario L.M."/>
            <person name="Yamada A."/>
            <person name="Yan M."/>
            <person name="Wang P."/>
            <person name="Xu J."/>
            <person name="Bruns T."/>
            <person name="Baldrian P."/>
            <person name="Vilgalys R."/>
            <person name="Dunand C."/>
            <person name="Henrissat B."/>
            <person name="Grigoriev I.V."/>
            <person name="Hibbett D."/>
            <person name="Nagy L.G."/>
            <person name="Martin F.M."/>
        </authorList>
    </citation>
    <scope>NUCLEOTIDE SEQUENCE</scope>
    <source>
        <strain evidence="3">UH-Tt-Lm1</strain>
    </source>
</reference>
<protein>
    <submittedName>
        <fullName evidence="3">Uncharacterized protein</fullName>
    </submittedName>
</protein>
<gene>
    <name evidence="3" type="ORF">BJ322DRAFT_143970</name>
</gene>
<dbReference type="EMBL" id="WIUZ02000010">
    <property type="protein sequence ID" value="KAF9783272.1"/>
    <property type="molecule type" value="Genomic_DNA"/>
</dbReference>
<feature type="region of interest" description="Disordered" evidence="1">
    <location>
        <begin position="19"/>
        <end position="68"/>
    </location>
</feature>
<keyword evidence="2" id="KW-1133">Transmembrane helix</keyword>
<evidence type="ECO:0000313" key="3">
    <source>
        <dbReference type="EMBL" id="KAF9783272.1"/>
    </source>
</evidence>
<reference evidence="3" key="2">
    <citation type="submission" date="2020-11" db="EMBL/GenBank/DDBJ databases">
        <authorList>
            <consortium name="DOE Joint Genome Institute"/>
            <person name="Kuo A."/>
            <person name="Miyauchi S."/>
            <person name="Kiss E."/>
            <person name="Drula E."/>
            <person name="Kohler A."/>
            <person name="Sanchez-Garcia M."/>
            <person name="Andreopoulos B."/>
            <person name="Barry K.W."/>
            <person name="Bonito G."/>
            <person name="Buee M."/>
            <person name="Carver A."/>
            <person name="Chen C."/>
            <person name="Cichocki N."/>
            <person name="Clum A."/>
            <person name="Culley D."/>
            <person name="Crous P.W."/>
            <person name="Fauchery L."/>
            <person name="Girlanda M."/>
            <person name="Hayes R."/>
            <person name="Keri Z."/>
            <person name="Labutti K."/>
            <person name="Lipzen A."/>
            <person name="Lombard V."/>
            <person name="Magnuson J."/>
            <person name="Maillard F."/>
            <person name="Morin E."/>
            <person name="Murat C."/>
            <person name="Nolan M."/>
            <person name="Ohm R."/>
            <person name="Pangilinan J."/>
            <person name="Pereira M."/>
            <person name="Perotto S."/>
            <person name="Peter M."/>
            <person name="Riley R."/>
            <person name="Sitrit Y."/>
            <person name="Stielow B."/>
            <person name="Szollosi G."/>
            <person name="Zifcakova L."/>
            <person name="Stursova M."/>
            <person name="Spatafora J.W."/>
            <person name="Tedersoo L."/>
            <person name="Vaario L.-M."/>
            <person name="Yamada A."/>
            <person name="Yan M."/>
            <person name="Wang P."/>
            <person name="Xu J."/>
            <person name="Bruns T."/>
            <person name="Baldrian P."/>
            <person name="Vilgalys R."/>
            <person name="Henrissat B."/>
            <person name="Grigoriev I.V."/>
            <person name="Hibbett D."/>
            <person name="Nagy L.G."/>
            <person name="Martin F.M."/>
        </authorList>
    </citation>
    <scope>NUCLEOTIDE SEQUENCE</scope>
    <source>
        <strain evidence="3">UH-Tt-Lm1</strain>
    </source>
</reference>